<dbReference type="InterPro" id="IPR015425">
    <property type="entry name" value="FH2_Formin"/>
</dbReference>
<feature type="region of interest" description="Disordered" evidence="1">
    <location>
        <begin position="211"/>
        <end position="242"/>
    </location>
</feature>
<feature type="compositionally biased region" description="Low complexity" evidence="1">
    <location>
        <begin position="216"/>
        <end position="230"/>
    </location>
</feature>
<dbReference type="EMBL" id="JAKCXM010000257">
    <property type="protein sequence ID" value="KAJ0397337.1"/>
    <property type="molecule type" value="Genomic_DNA"/>
</dbReference>
<feature type="region of interest" description="Disordered" evidence="1">
    <location>
        <begin position="1"/>
        <end position="53"/>
    </location>
</feature>
<dbReference type="Proteomes" id="UP001209570">
    <property type="component" value="Unassembled WGS sequence"/>
</dbReference>
<gene>
    <name evidence="3" type="ORF">P43SY_009287</name>
</gene>
<dbReference type="PANTHER" id="PTHR45733:SF8">
    <property type="entry name" value="FORMIN-J"/>
    <property type="match status" value="1"/>
</dbReference>
<dbReference type="InterPro" id="IPR051144">
    <property type="entry name" value="Formin_homology_domain"/>
</dbReference>
<dbReference type="PANTHER" id="PTHR45733">
    <property type="entry name" value="FORMIN-J"/>
    <property type="match status" value="1"/>
</dbReference>
<feature type="region of interest" description="Disordered" evidence="1">
    <location>
        <begin position="83"/>
        <end position="109"/>
    </location>
</feature>
<name>A0AAD5Q4P1_PYTIN</name>
<feature type="domain" description="FH2" evidence="2">
    <location>
        <begin position="237"/>
        <end position="655"/>
    </location>
</feature>
<dbReference type="SUPFAM" id="SSF101447">
    <property type="entry name" value="Formin homology 2 domain (FH2 domain)"/>
    <property type="match status" value="1"/>
</dbReference>
<dbReference type="InterPro" id="IPR042201">
    <property type="entry name" value="FH2_Formin_sf"/>
</dbReference>
<proteinExistence type="predicted"/>
<evidence type="ECO:0000259" key="2">
    <source>
        <dbReference type="PROSITE" id="PS51444"/>
    </source>
</evidence>
<dbReference type="Pfam" id="PF18716">
    <property type="entry name" value="VATC"/>
    <property type="match status" value="1"/>
</dbReference>
<dbReference type="Pfam" id="PF02181">
    <property type="entry name" value="FH2"/>
    <property type="match status" value="1"/>
</dbReference>
<dbReference type="InterPro" id="IPR041540">
    <property type="entry name" value="VATC"/>
</dbReference>
<protein>
    <recommendedName>
        <fullName evidence="2">FH2 domain-containing protein</fullName>
    </recommendedName>
</protein>
<dbReference type="Gene3D" id="1.20.58.2220">
    <property type="entry name" value="Formin, FH2 domain"/>
    <property type="match status" value="1"/>
</dbReference>
<evidence type="ECO:0000313" key="4">
    <source>
        <dbReference type="Proteomes" id="UP001209570"/>
    </source>
</evidence>
<feature type="compositionally biased region" description="Basic and acidic residues" evidence="1">
    <location>
        <begin position="23"/>
        <end position="39"/>
    </location>
</feature>
<organism evidence="3 4">
    <name type="scientific">Pythium insidiosum</name>
    <name type="common">Pythiosis disease agent</name>
    <dbReference type="NCBI Taxonomy" id="114742"/>
    <lineage>
        <taxon>Eukaryota</taxon>
        <taxon>Sar</taxon>
        <taxon>Stramenopiles</taxon>
        <taxon>Oomycota</taxon>
        <taxon>Peronosporomycetes</taxon>
        <taxon>Pythiales</taxon>
        <taxon>Pythiaceae</taxon>
        <taxon>Pythium</taxon>
    </lineage>
</organism>
<evidence type="ECO:0000256" key="1">
    <source>
        <dbReference type="SAM" id="MobiDB-lite"/>
    </source>
</evidence>
<evidence type="ECO:0000313" key="3">
    <source>
        <dbReference type="EMBL" id="KAJ0397337.1"/>
    </source>
</evidence>
<comment type="caution">
    <text evidence="3">The sequence shown here is derived from an EMBL/GenBank/DDBJ whole genome shotgun (WGS) entry which is preliminary data.</text>
</comment>
<sequence length="777" mass="87538">MLSKRNPPSGSTARPTNPIAEMLAKRADESALEPKETKNPQEPGDEYENVPLREHPKYGSYFKMLKIGHPPEVVKHRMRKEGVDPNLLDCDPSKPLPKTSTSSHESVEATAEDKEFKAAQLLYNEKMPRFQQMIKMGLPRGAVEHKMRMEGVDVAWLDGPPQRVAKVQPSGPTEAEIAAHREKYAQYFQMIKMGLPRGAVEHKMRMNGVDPRELDGPFTTPGGTGAPAARSGGGKAPAPVKRANSIRKKLHWEVKRQESRTLSRESLWNCSISEDTVSQVRISEASRKVLEELFVKEVTNSKSSAGTKASKNGSNGRTGWGTARKQVMYLIDMKKSQNIAITLARIKLSYPELKREILALNPTVLSTAQLQALMDMWPDQQEQVAIDNFHGDDSMIGAAEKFLVETRNIPRFREKLGCLVFKQEFPNRVHELRESINLVIRGVNQVCCSTALRQLFIYILQTGNLLNFGGDEDRAAGVAGFSLNSLVKLSQTKAFVGGITFLQYVVQSIDRDIPQLARFPQQINLIHKCSKVSISSLFAEKRALEDGLKSLHHESQAVIPAGGDADAELAATILKHFAMEVEREVEALEVLLDQLMDSKERFLEYFEEEETSEELDVLLSHISNFTSEFEREHDKEYVEPPSDRAIARCISKLVHDQGMEHQILISSGVTQRLQFQRYGGGGFSYALLYFQRRLMKQEPRPLTPSQWRSITLETPLRLLSWYTPPEAAPIPKHFLTCSICGKPFEPIVGEYFTKFTFIYCGTKCLRKHSKMGFKPLQ</sequence>
<accession>A0AAD5Q4P1</accession>
<dbReference type="SMART" id="SM00498">
    <property type="entry name" value="FH2"/>
    <property type="match status" value="1"/>
</dbReference>
<keyword evidence="4" id="KW-1185">Reference proteome</keyword>
<feature type="compositionally biased region" description="Polar residues" evidence="1">
    <location>
        <begin position="1"/>
        <end position="15"/>
    </location>
</feature>
<dbReference type="Pfam" id="PF10152">
    <property type="entry name" value="CCDC53"/>
    <property type="match status" value="3"/>
</dbReference>
<dbReference type="GO" id="GO:0071203">
    <property type="term" value="C:WASH complex"/>
    <property type="evidence" value="ECO:0007669"/>
    <property type="project" value="InterPro"/>
</dbReference>
<dbReference type="PROSITE" id="PS51444">
    <property type="entry name" value="FH2"/>
    <property type="match status" value="1"/>
</dbReference>
<reference evidence="3" key="1">
    <citation type="submission" date="2021-12" db="EMBL/GenBank/DDBJ databases">
        <title>Prjna785345.</title>
        <authorList>
            <person name="Rujirawat T."/>
            <person name="Krajaejun T."/>
        </authorList>
    </citation>
    <scope>NUCLEOTIDE SEQUENCE</scope>
    <source>
        <strain evidence="3">Pi057C3</strain>
    </source>
</reference>
<dbReference type="InterPro" id="IPR019309">
    <property type="entry name" value="WASHC3"/>
</dbReference>
<dbReference type="AlphaFoldDB" id="A0AAD5Q4P1"/>